<organism evidence="1 2">
    <name type="scientific">Desulfomarina profundi</name>
    <dbReference type="NCBI Taxonomy" id="2772557"/>
    <lineage>
        <taxon>Bacteria</taxon>
        <taxon>Pseudomonadati</taxon>
        <taxon>Thermodesulfobacteriota</taxon>
        <taxon>Desulfobulbia</taxon>
        <taxon>Desulfobulbales</taxon>
        <taxon>Desulfobulbaceae</taxon>
        <taxon>Desulfomarina</taxon>
    </lineage>
</organism>
<evidence type="ECO:0000313" key="1">
    <source>
        <dbReference type="EMBL" id="BCL62817.1"/>
    </source>
</evidence>
<dbReference type="RefSeq" id="WP_228855126.1">
    <property type="nucleotide sequence ID" value="NZ_AP024086.1"/>
</dbReference>
<reference evidence="1" key="1">
    <citation type="submission" date="2020-09" db="EMBL/GenBank/DDBJ databases">
        <title>Desulfogranum mesoprofundum gen. nov., sp. nov., a novel mesophilic, sulfate-reducing chemolithoautotroph isolated from a deep-sea hydrothermal vent chimney in the Suiyo Seamount.</title>
        <authorList>
            <person name="Hashimoto Y."/>
            <person name="Nakagawa S."/>
        </authorList>
    </citation>
    <scope>NUCLEOTIDE SEQUENCE</scope>
    <source>
        <strain evidence="1">KT2</strain>
    </source>
</reference>
<dbReference type="Proteomes" id="UP000826725">
    <property type="component" value="Chromosome"/>
</dbReference>
<evidence type="ECO:0000313" key="2">
    <source>
        <dbReference type="Proteomes" id="UP000826725"/>
    </source>
</evidence>
<gene>
    <name evidence="1" type="ORF">DGMP_35100</name>
</gene>
<keyword evidence="2" id="KW-1185">Reference proteome</keyword>
<proteinExistence type="predicted"/>
<protein>
    <recommendedName>
        <fullName evidence="3">Thioredoxin family protein</fullName>
    </recommendedName>
</protein>
<dbReference type="EMBL" id="AP024086">
    <property type="protein sequence ID" value="BCL62817.1"/>
    <property type="molecule type" value="Genomic_DNA"/>
</dbReference>
<dbReference type="KEGG" id="dbk:DGMP_35100"/>
<sequence length="80" mass="8515">MSIRIKIEILVAPGCSSRQQTETLVADLLTGAKIEAGVETMVIENADQAEEAGFLGSPSVRINGIDVEVAARDRREFGLG</sequence>
<accession>A0A8D5FJK8</accession>
<evidence type="ECO:0008006" key="3">
    <source>
        <dbReference type="Google" id="ProtNLM"/>
    </source>
</evidence>
<dbReference type="AlphaFoldDB" id="A0A8D5FJK8"/>
<name>A0A8D5FJK8_9BACT</name>